<gene>
    <name evidence="2" type="ORF">M404DRAFT_163419</name>
</gene>
<dbReference type="AlphaFoldDB" id="A0A0C3NLZ4"/>
<protein>
    <submittedName>
        <fullName evidence="2">Uncharacterized protein</fullName>
    </submittedName>
</protein>
<dbReference type="OrthoDB" id="3238347at2759"/>
<dbReference type="Proteomes" id="UP000054217">
    <property type="component" value="Unassembled WGS sequence"/>
</dbReference>
<evidence type="ECO:0000313" key="3">
    <source>
        <dbReference type="Proteomes" id="UP000054217"/>
    </source>
</evidence>
<dbReference type="EMBL" id="KN832049">
    <property type="protein sequence ID" value="KIN96313.1"/>
    <property type="molecule type" value="Genomic_DNA"/>
</dbReference>
<name>A0A0C3NLZ4_PISTI</name>
<proteinExistence type="predicted"/>
<evidence type="ECO:0000313" key="2">
    <source>
        <dbReference type="EMBL" id="KIN96313.1"/>
    </source>
</evidence>
<accession>A0A0C3NLZ4</accession>
<reference evidence="3" key="2">
    <citation type="submission" date="2015-01" db="EMBL/GenBank/DDBJ databases">
        <title>Evolutionary Origins and Diversification of the Mycorrhizal Mutualists.</title>
        <authorList>
            <consortium name="DOE Joint Genome Institute"/>
            <consortium name="Mycorrhizal Genomics Consortium"/>
            <person name="Kohler A."/>
            <person name="Kuo A."/>
            <person name="Nagy L.G."/>
            <person name="Floudas D."/>
            <person name="Copeland A."/>
            <person name="Barry K.W."/>
            <person name="Cichocki N."/>
            <person name="Veneault-Fourrey C."/>
            <person name="LaButti K."/>
            <person name="Lindquist E.A."/>
            <person name="Lipzen A."/>
            <person name="Lundell T."/>
            <person name="Morin E."/>
            <person name="Murat C."/>
            <person name="Riley R."/>
            <person name="Ohm R."/>
            <person name="Sun H."/>
            <person name="Tunlid A."/>
            <person name="Henrissat B."/>
            <person name="Grigoriev I.V."/>
            <person name="Hibbett D.S."/>
            <person name="Martin F."/>
        </authorList>
    </citation>
    <scope>NUCLEOTIDE SEQUENCE [LARGE SCALE GENOMIC DNA]</scope>
    <source>
        <strain evidence="3">Marx 270</strain>
    </source>
</reference>
<organism evidence="2 3">
    <name type="scientific">Pisolithus tinctorius Marx 270</name>
    <dbReference type="NCBI Taxonomy" id="870435"/>
    <lineage>
        <taxon>Eukaryota</taxon>
        <taxon>Fungi</taxon>
        <taxon>Dikarya</taxon>
        <taxon>Basidiomycota</taxon>
        <taxon>Agaricomycotina</taxon>
        <taxon>Agaricomycetes</taxon>
        <taxon>Agaricomycetidae</taxon>
        <taxon>Boletales</taxon>
        <taxon>Sclerodermatineae</taxon>
        <taxon>Pisolithaceae</taxon>
        <taxon>Pisolithus</taxon>
    </lineage>
</organism>
<reference evidence="2 3" key="1">
    <citation type="submission" date="2014-04" db="EMBL/GenBank/DDBJ databases">
        <authorList>
            <consortium name="DOE Joint Genome Institute"/>
            <person name="Kuo A."/>
            <person name="Kohler A."/>
            <person name="Costa M.D."/>
            <person name="Nagy L.G."/>
            <person name="Floudas D."/>
            <person name="Copeland A."/>
            <person name="Barry K.W."/>
            <person name="Cichocki N."/>
            <person name="Veneault-Fourrey C."/>
            <person name="LaButti K."/>
            <person name="Lindquist E.A."/>
            <person name="Lipzen A."/>
            <person name="Lundell T."/>
            <person name="Morin E."/>
            <person name="Murat C."/>
            <person name="Sun H."/>
            <person name="Tunlid A."/>
            <person name="Henrissat B."/>
            <person name="Grigoriev I.V."/>
            <person name="Hibbett D.S."/>
            <person name="Martin F."/>
            <person name="Nordberg H.P."/>
            <person name="Cantor M.N."/>
            <person name="Hua S.X."/>
        </authorList>
    </citation>
    <scope>NUCLEOTIDE SEQUENCE [LARGE SCALE GENOMIC DNA]</scope>
    <source>
        <strain evidence="2 3">Marx 270</strain>
    </source>
</reference>
<evidence type="ECO:0000256" key="1">
    <source>
        <dbReference type="SAM" id="MobiDB-lite"/>
    </source>
</evidence>
<feature type="region of interest" description="Disordered" evidence="1">
    <location>
        <begin position="1"/>
        <end position="67"/>
    </location>
</feature>
<sequence>MGRSAKVHKRVKQMKKPQLQPAPPPEPKPKLKSSAPASTEIQSAKKRSDLRSKVKNKGKSIAKGADGGHVLAGADYVTLMMGGRRKAAEEALKLPPDS</sequence>
<feature type="compositionally biased region" description="Basic residues" evidence="1">
    <location>
        <begin position="1"/>
        <end position="15"/>
    </location>
</feature>
<dbReference type="InParanoid" id="A0A0C3NLZ4"/>
<dbReference type="HOGENOM" id="CLU_179512_0_0_1"/>
<keyword evidence="3" id="KW-1185">Reference proteome</keyword>